<sequence>MELNGRPLPNLQVMLGYAWLNARYENSPSYVNGSSPMNAPDHTANGWIYYTIGKSALKGLSVGLGTYYVGERPVNEFSLTPDGHGTPAGVKPFEMPAYTTVNLQLAYTYEKFTGRVFANNIFNAIGYNSYYRGGYINQIDPLNVAAVLSYRF</sequence>
<evidence type="ECO:0000313" key="10">
    <source>
        <dbReference type="EMBL" id="MPL92718.1"/>
    </source>
</evidence>
<evidence type="ECO:0000256" key="7">
    <source>
        <dbReference type="ARBA" id="ARBA00023065"/>
    </source>
</evidence>
<keyword evidence="2" id="KW-0813">Transport</keyword>
<dbReference type="Gene3D" id="2.40.170.20">
    <property type="entry name" value="TonB-dependent receptor, beta-barrel domain"/>
    <property type="match status" value="1"/>
</dbReference>
<dbReference type="InterPro" id="IPR036942">
    <property type="entry name" value="Beta-barrel_TonB_sf"/>
</dbReference>
<evidence type="ECO:0000256" key="2">
    <source>
        <dbReference type="ARBA" id="ARBA00022448"/>
    </source>
</evidence>
<reference evidence="10" key="1">
    <citation type="submission" date="2019-08" db="EMBL/GenBank/DDBJ databases">
        <authorList>
            <person name="Kucharzyk K."/>
            <person name="Murdoch R.W."/>
            <person name="Higgins S."/>
            <person name="Loffler F."/>
        </authorList>
    </citation>
    <scope>NUCLEOTIDE SEQUENCE</scope>
</reference>
<keyword evidence="4" id="KW-0812">Transmembrane</keyword>
<evidence type="ECO:0000256" key="4">
    <source>
        <dbReference type="ARBA" id="ARBA00022692"/>
    </source>
</evidence>
<dbReference type="GO" id="GO:0015344">
    <property type="term" value="F:siderophore uptake transmembrane transporter activity"/>
    <property type="evidence" value="ECO:0007669"/>
    <property type="project" value="TreeGrafter"/>
</dbReference>
<evidence type="ECO:0000256" key="6">
    <source>
        <dbReference type="ARBA" id="ARBA00023004"/>
    </source>
</evidence>
<evidence type="ECO:0000256" key="3">
    <source>
        <dbReference type="ARBA" id="ARBA00022496"/>
    </source>
</evidence>
<accession>A0A644VMZ5</accession>
<comment type="caution">
    <text evidence="10">The sequence shown here is derived from an EMBL/GenBank/DDBJ whole genome shotgun (WGS) entry which is preliminary data.</text>
</comment>
<name>A0A644VMZ5_9ZZZZ</name>
<dbReference type="GO" id="GO:0009279">
    <property type="term" value="C:cell outer membrane"/>
    <property type="evidence" value="ECO:0007669"/>
    <property type="project" value="UniProtKB-SubCell"/>
</dbReference>
<keyword evidence="7" id="KW-0406">Ion transport</keyword>
<evidence type="ECO:0000256" key="1">
    <source>
        <dbReference type="ARBA" id="ARBA00004571"/>
    </source>
</evidence>
<dbReference type="AlphaFoldDB" id="A0A644VMZ5"/>
<keyword evidence="9" id="KW-0998">Cell outer membrane</keyword>
<keyword evidence="3" id="KW-0410">Iron transport</keyword>
<gene>
    <name evidence="10" type="ORF">SDC9_38831</name>
</gene>
<protein>
    <submittedName>
        <fullName evidence="10">Uncharacterized protein</fullName>
    </submittedName>
</protein>
<comment type="subcellular location">
    <subcellularLocation>
        <location evidence="1">Cell outer membrane</location>
        <topology evidence="1">Multi-pass membrane protein</topology>
    </subcellularLocation>
</comment>
<proteinExistence type="predicted"/>
<dbReference type="SUPFAM" id="SSF56935">
    <property type="entry name" value="Porins"/>
    <property type="match status" value="1"/>
</dbReference>
<evidence type="ECO:0000256" key="8">
    <source>
        <dbReference type="ARBA" id="ARBA00023136"/>
    </source>
</evidence>
<dbReference type="InterPro" id="IPR039426">
    <property type="entry name" value="TonB-dep_rcpt-like"/>
</dbReference>
<keyword evidence="6" id="KW-0408">Iron</keyword>
<dbReference type="PANTHER" id="PTHR32552:SF68">
    <property type="entry name" value="FERRICHROME OUTER MEMBRANE TRANSPORTER_PHAGE RECEPTOR"/>
    <property type="match status" value="1"/>
</dbReference>
<organism evidence="10">
    <name type="scientific">bioreactor metagenome</name>
    <dbReference type="NCBI Taxonomy" id="1076179"/>
    <lineage>
        <taxon>unclassified sequences</taxon>
        <taxon>metagenomes</taxon>
        <taxon>ecological metagenomes</taxon>
    </lineage>
</organism>
<evidence type="ECO:0000256" key="9">
    <source>
        <dbReference type="ARBA" id="ARBA00023237"/>
    </source>
</evidence>
<keyword evidence="8" id="KW-0472">Membrane</keyword>
<dbReference type="EMBL" id="VSSQ01000367">
    <property type="protein sequence ID" value="MPL92718.1"/>
    <property type="molecule type" value="Genomic_DNA"/>
</dbReference>
<keyword evidence="5" id="KW-0732">Signal</keyword>
<dbReference type="PANTHER" id="PTHR32552">
    <property type="entry name" value="FERRICHROME IRON RECEPTOR-RELATED"/>
    <property type="match status" value="1"/>
</dbReference>
<evidence type="ECO:0000256" key="5">
    <source>
        <dbReference type="ARBA" id="ARBA00022729"/>
    </source>
</evidence>